<dbReference type="EMBL" id="JACHJN010000002">
    <property type="protein sequence ID" value="MBB5954698.1"/>
    <property type="molecule type" value="Genomic_DNA"/>
</dbReference>
<feature type="signal peptide" evidence="1">
    <location>
        <begin position="1"/>
        <end position="24"/>
    </location>
</feature>
<accession>A0A841CEU3</accession>
<keyword evidence="3" id="KW-1185">Reference proteome</keyword>
<feature type="chain" id="PRO_5032377580" description="Secreted protein" evidence="1">
    <location>
        <begin position="25"/>
        <end position="56"/>
    </location>
</feature>
<proteinExistence type="predicted"/>
<evidence type="ECO:0000313" key="2">
    <source>
        <dbReference type="EMBL" id="MBB5954698.1"/>
    </source>
</evidence>
<dbReference type="RefSeq" id="WP_184689146.1">
    <property type="nucleotide sequence ID" value="NZ_JACHJN010000002.1"/>
</dbReference>
<evidence type="ECO:0008006" key="4">
    <source>
        <dbReference type="Google" id="ProtNLM"/>
    </source>
</evidence>
<dbReference type="AlphaFoldDB" id="A0A841CEU3"/>
<gene>
    <name evidence="2" type="ORF">FHS29_001268</name>
</gene>
<organism evidence="2 3">
    <name type="scientific">Saccharothrix tamanrassetensis</name>
    <dbReference type="NCBI Taxonomy" id="1051531"/>
    <lineage>
        <taxon>Bacteria</taxon>
        <taxon>Bacillati</taxon>
        <taxon>Actinomycetota</taxon>
        <taxon>Actinomycetes</taxon>
        <taxon>Pseudonocardiales</taxon>
        <taxon>Pseudonocardiaceae</taxon>
        <taxon>Saccharothrix</taxon>
    </lineage>
</organism>
<sequence length="56" mass="5316">MRTLGKLVVATTAALILTAPAAQANPLGVLGGNASVGGLLTPVTKLLAPVLGPLGG</sequence>
<reference evidence="2 3" key="1">
    <citation type="submission" date="2020-08" db="EMBL/GenBank/DDBJ databases">
        <title>Genomic Encyclopedia of Type Strains, Phase III (KMG-III): the genomes of soil and plant-associated and newly described type strains.</title>
        <authorList>
            <person name="Whitman W."/>
        </authorList>
    </citation>
    <scope>NUCLEOTIDE SEQUENCE [LARGE SCALE GENOMIC DNA]</scope>
    <source>
        <strain evidence="2 3">CECT 8640</strain>
    </source>
</reference>
<keyword evidence="1" id="KW-0732">Signal</keyword>
<comment type="caution">
    <text evidence="2">The sequence shown here is derived from an EMBL/GenBank/DDBJ whole genome shotgun (WGS) entry which is preliminary data.</text>
</comment>
<name>A0A841CEU3_9PSEU</name>
<evidence type="ECO:0000256" key="1">
    <source>
        <dbReference type="SAM" id="SignalP"/>
    </source>
</evidence>
<evidence type="ECO:0000313" key="3">
    <source>
        <dbReference type="Proteomes" id="UP000547510"/>
    </source>
</evidence>
<dbReference type="Proteomes" id="UP000547510">
    <property type="component" value="Unassembled WGS sequence"/>
</dbReference>
<protein>
    <recommendedName>
        <fullName evidence="4">Secreted protein</fullName>
    </recommendedName>
</protein>